<dbReference type="PATRIC" id="fig|859350.6.peg.466"/>
<sequence>MFKKIIEKLKFGSCKTKLIDEVNSSKKSEKTNSAEEMK</sequence>
<dbReference type="EMBL" id="AEXL02000052">
    <property type="protein sequence ID" value="EIJ66525.1"/>
    <property type="molecule type" value="Genomic_DNA"/>
</dbReference>
<keyword evidence="2" id="KW-1185">Reference proteome</keyword>
<reference evidence="1 2" key="1">
    <citation type="journal article" date="2012" name="J. Bacteriol.">
        <title>Genome sequence of "Candidatus Nitrosopumilus salaria" BD31, an ammonia-oxidizing archaeon from the San Francisco Bay estuary.</title>
        <authorList>
            <person name="Mosier A.C."/>
            <person name="Allen E.E."/>
            <person name="Kim M."/>
            <person name="Ferriera S."/>
            <person name="Francis C.A."/>
        </authorList>
    </citation>
    <scope>NUCLEOTIDE SEQUENCE [LARGE SCALE GENOMIC DNA]</scope>
    <source>
        <strain evidence="1 2">BD31</strain>
    </source>
</reference>
<evidence type="ECO:0000313" key="1">
    <source>
        <dbReference type="EMBL" id="EIJ66525.1"/>
    </source>
</evidence>
<evidence type="ECO:0000313" key="2">
    <source>
        <dbReference type="Proteomes" id="UP000003423"/>
    </source>
</evidence>
<organism evidence="1 2">
    <name type="scientific">Candidatus Nitrosopumilus salarius BD31</name>
    <dbReference type="NCBI Taxonomy" id="859350"/>
    <lineage>
        <taxon>Archaea</taxon>
        <taxon>Nitrososphaerota</taxon>
        <taxon>Nitrososphaeria</taxon>
        <taxon>Nitrosopumilales</taxon>
        <taxon>Nitrosopumilaceae</taxon>
        <taxon>Nitrosopumilus</taxon>
    </lineage>
</organism>
<protein>
    <submittedName>
        <fullName evidence="1">Uncharacterized protein</fullName>
    </submittedName>
</protein>
<proteinExistence type="predicted"/>
<gene>
    <name evidence="1" type="ORF">BD31_I2087</name>
</gene>
<accession>I3D482</accession>
<comment type="caution">
    <text evidence="1">The sequence shown here is derived from an EMBL/GenBank/DDBJ whole genome shotgun (WGS) entry which is preliminary data.</text>
</comment>
<dbReference type="Proteomes" id="UP000003423">
    <property type="component" value="Unassembled WGS sequence"/>
</dbReference>
<dbReference type="AlphaFoldDB" id="I3D482"/>
<name>I3D482_9ARCH</name>